<keyword evidence="1" id="KW-0812">Transmembrane</keyword>
<dbReference type="EMBL" id="CP058910">
    <property type="protein sequence ID" value="QLH78596.1"/>
    <property type="molecule type" value="Genomic_DNA"/>
</dbReference>
<dbReference type="RefSeq" id="WP_179908475.1">
    <property type="nucleotide sequence ID" value="NZ_CP058910.1"/>
</dbReference>
<dbReference type="GeneID" id="56079282"/>
<evidence type="ECO:0000313" key="2">
    <source>
        <dbReference type="EMBL" id="QLH78596.1"/>
    </source>
</evidence>
<keyword evidence="1" id="KW-1133">Transmembrane helix</keyword>
<evidence type="ECO:0000256" key="1">
    <source>
        <dbReference type="SAM" id="Phobius"/>
    </source>
</evidence>
<proteinExistence type="predicted"/>
<protein>
    <submittedName>
        <fullName evidence="2">Uncharacterized protein</fullName>
    </submittedName>
</protein>
<keyword evidence="3" id="KW-1185">Reference proteome</keyword>
<reference evidence="2 3" key="1">
    <citation type="submission" date="2020-07" db="EMBL/GenBank/DDBJ databases">
        <title>Halosimplex pelagicum sp. nov. and Halosimplex rubrum sp. nov., isolated from salted brown alga Laminaria, and emended description of the genus Halosimplex.</title>
        <authorList>
            <person name="Cui H."/>
        </authorList>
    </citation>
    <scope>NUCLEOTIDE SEQUENCE [LARGE SCALE GENOMIC DNA]</scope>
    <source>
        <strain evidence="2 3">R27</strain>
    </source>
</reference>
<dbReference type="Proteomes" id="UP000509667">
    <property type="component" value="Chromosome"/>
</dbReference>
<feature type="transmembrane region" description="Helical" evidence="1">
    <location>
        <begin position="12"/>
        <end position="31"/>
    </location>
</feature>
<feature type="transmembrane region" description="Helical" evidence="1">
    <location>
        <begin position="37"/>
        <end position="56"/>
    </location>
</feature>
<accession>A0A7D5TDX0</accession>
<keyword evidence="1" id="KW-0472">Membrane</keyword>
<gene>
    <name evidence="2" type="ORF">HZS55_15425</name>
</gene>
<organism evidence="2 3">
    <name type="scientific">Halosimplex rubrum</name>
    <dbReference type="NCBI Taxonomy" id="869889"/>
    <lineage>
        <taxon>Archaea</taxon>
        <taxon>Methanobacteriati</taxon>
        <taxon>Methanobacteriota</taxon>
        <taxon>Stenosarchaea group</taxon>
        <taxon>Halobacteria</taxon>
        <taxon>Halobacteriales</taxon>
        <taxon>Haloarculaceae</taxon>
        <taxon>Halosimplex</taxon>
    </lineage>
</organism>
<dbReference type="AlphaFoldDB" id="A0A7D5TDX0"/>
<evidence type="ECO:0000313" key="3">
    <source>
        <dbReference type="Proteomes" id="UP000509667"/>
    </source>
</evidence>
<name>A0A7D5TDX0_9EURY</name>
<dbReference type="KEGG" id="hrr:HZS55_15425"/>
<sequence length="58" mass="5914">MTDAIKRRLNALILLCSAILGLAVTLVVLGGRTSATLLVFALLPSGAIALAAFVYAGE</sequence>